<name>F9X8G2_ZYMTI</name>
<keyword evidence="1" id="KW-0472">Membrane</keyword>
<dbReference type="Proteomes" id="UP000008062">
    <property type="component" value="Chromosome 4"/>
</dbReference>
<evidence type="ECO:0000313" key="2">
    <source>
        <dbReference type="EMBL" id="EGP88371.1"/>
    </source>
</evidence>
<protein>
    <submittedName>
        <fullName evidence="2">Uncharacterized protein</fullName>
    </submittedName>
</protein>
<dbReference type="InParanoid" id="F9X8G2"/>
<feature type="transmembrane region" description="Helical" evidence="1">
    <location>
        <begin position="37"/>
        <end position="58"/>
    </location>
</feature>
<keyword evidence="1" id="KW-1133">Transmembrane helix</keyword>
<sequence>MSAESWDTWRRSVVDCGVPCRQKWRERGCRLGRSGRWMQGLGVVFTVQAMSIGVISVPRKTGRGGMCRVRGREGRWLRRRRRRKRKRSRRRGTGRGRCLMILRTFERMRTMARDRTA</sequence>
<dbReference type="EMBL" id="CM001199">
    <property type="protein sequence ID" value="EGP88371.1"/>
    <property type="molecule type" value="Genomic_DNA"/>
</dbReference>
<keyword evidence="1" id="KW-0812">Transmembrane</keyword>
<dbReference type="HOGENOM" id="CLU_2090666_0_0_1"/>
<proteinExistence type="predicted"/>
<keyword evidence="3" id="KW-1185">Reference proteome</keyword>
<organism evidence="2 3">
    <name type="scientific">Zymoseptoria tritici (strain CBS 115943 / IPO323)</name>
    <name type="common">Speckled leaf blotch fungus</name>
    <name type="synonym">Septoria tritici</name>
    <dbReference type="NCBI Taxonomy" id="336722"/>
    <lineage>
        <taxon>Eukaryota</taxon>
        <taxon>Fungi</taxon>
        <taxon>Dikarya</taxon>
        <taxon>Ascomycota</taxon>
        <taxon>Pezizomycotina</taxon>
        <taxon>Dothideomycetes</taxon>
        <taxon>Dothideomycetidae</taxon>
        <taxon>Mycosphaerellales</taxon>
        <taxon>Mycosphaerellaceae</taxon>
        <taxon>Zymoseptoria</taxon>
    </lineage>
</organism>
<dbReference type="AlphaFoldDB" id="F9X8G2"/>
<dbReference type="RefSeq" id="XP_003853395.1">
    <property type="nucleotide sequence ID" value="XM_003853347.1"/>
</dbReference>
<evidence type="ECO:0000313" key="3">
    <source>
        <dbReference type="Proteomes" id="UP000008062"/>
    </source>
</evidence>
<evidence type="ECO:0000256" key="1">
    <source>
        <dbReference type="SAM" id="Phobius"/>
    </source>
</evidence>
<accession>F9X8G2</accession>
<feature type="non-terminal residue" evidence="2">
    <location>
        <position position="117"/>
    </location>
</feature>
<gene>
    <name evidence="2" type="ORF">MYCGRDRAFT_104179</name>
</gene>
<dbReference type="KEGG" id="ztr:MYCGRDRAFT_104179"/>
<reference evidence="2 3" key="1">
    <citation type="journal article" date="2011" name="PLoS Genet.">
        <title>Finished genome of the fungal wheat pathogen Mycosphaerella graminicola reveals dispensome structure, chromosome plasticity, and stealth pathogenesis.</title>
        <authorList>
            <person name="Goodwin S.B."/>
            <person name="Ben M'barek S."/>
            <person name="Dhillon B."/>
            <person name="Wittenberg A.H.J."/>
            <person name="Crane C.F."/>
            <person name="Hane J.K."/>
            <person name="Foster A.J."/>
            <person name="Van der Lee T.A.J."/>
            <person name="Grimwood J."/>
            <person name="Aerts A."/>
            <person name="Antoniw J."/>
            <person name="Bailey A."/>
            <person name="Bluhm B."/>
            <person name="Bowler J."/>
            <person name="Bristow J."/>
            <person name="van der Burgt A."/>
            <person name="Canto-Canche B."/>
            <person name="Churchill A.C.L."/>
            <person name="Conde-Ferraez L."/>
            <person name="Cools H.J."/>
            <person name="Coutinho P.M."/>
            <person name="Csukai M."/>
            <person name="Dehal P."/>
            <person name="De Wit P."/>
            <person name="Donzelli B."/>
            <person name="van de Geest H.C."/>
            <person name="van Ham R.C.H.J."/>
            <person name="Hammond-Kosack K.E."/>
            <person name="Henrissat B."/>
            <person name="Kilian A."/>
            <person name="Kobayashi A.K."/>
            <person name="Koopmann E."/>
            <person name="Kourmpetis Y."/>
            <person name="Kuzniar A."/>
            <person name="Lindquist E."/>
            <person name="Lombard V."/>
            <person name="Maliepaard C."/>
            <person name="Martins N."/>
            <person name="Mehrabi R."/>
            <person name="Nap J.P.H."/>
            <person name="Ponomarenko A."/>
            <person name="Rudd J.J."/>
            <person name="Salamov A."/>
            <person name="Schmutz J."/>
            <person name="Schouten H.J."/>
            <person name="Shapiro H."/>
            <person name="Stergiopoulos I."/>
            <person name="Torriani S.F.F."/>
            <person name="Tu H."/>
            <person name="de Vries R.P."/>
            <person name="Waalwijk C."/>
            <person name="Ware S.B."/>
            <person name="Wiebenga A."/>
            <person name="Zwiers L.-H."/>
            <person name="Oliver R.P."/>
            <person name="Grigoriev I.V."/>
            <person name="Kema G.H.J."/>
        </authorList>
    </citation>
    <scope>NUCLEOTIDE SEQUENCE [LARGE SCALE GENOMIC DNA]</scope>
    <source>
        <strain evidence="3">CBS 115943 / IPO323</strain>
    </source>
</reference>
<dbReference type="GeneID" id="13400214"/>